<dbReference type="Proteomes" id="UP001307889">
    <property type="component" value="Chromosome 12"/>
</dbReference>
<reference evidence="2 3" key="1">
    <citation type="submission" date="2023-09" db="EMBL/GenBank/DDBJ databases">
        <title>Nesidiocoris tenuis whole genome shotgun sequence.</title>
        <authorList>
            <person name="Shibata T."/>
            <person name="Shimoda M."/>
            <person name="Kobayashi T."/>
            <person name="Uehara T."/>
        </authorList>
    </citation>
    <scope>NUCLEOTIDE SEQUENCE [LARGE SCALE GENOMIC DNA]</scope>
    <source>
        <strain evidence="2 3">Japan</strain>
    </source>
</reference>
<keyword evidence="3" id="KW-1185">Reference proteome</keyword>
<gene>
    <name evidence="2" type="ORF">NTJ_13443</name>
</gene>
<evidence type="ECO:0000256" key="1">
    <source>
        <dbReference type="SAM" id="MobiDB-lite"/>
    </source>
</evidence>
<sequence length="450" mass="50320">MPGAKDTFSHFFRSCLVFKKDRRRCLGQEAITDSEVPTWLDANQSAKACKLMWWLWLVVGVAVSAAGSIVKNSDKGPAESIESALQGQILEDALSGYNALTQFPYYSSGTQHLVSPLFPGIDSKGLGDNYPSWPSFYYNKIQRRGLEDNTVKPPQRNKRSLISASSSKRDGIGKIYESVNRKTDNDDSTVISIAKRGRSGGRRIIRGMEMGSSGFHDDIFNSGFGDFYTMKRSQDDDTTSPSIEGLKSTDKRRPEMDAMGFHGDTFGGGFGEFETMKKKRLLDLDAVGFLGDTFGGEFDEMTKRKTGNANHFRGDYKRNWPVALGFQGNMIGYRFGDFDVLEKRTPESSAMGFQGDMLNNGFGQLDPMKKRSTPHGKTASKTNVAKLMPDSGFIEKLNRPNSHFKQREHFTKRRPEMDSMGFHGGMFSQGFGDFETMKRFAQSVHGTEKF</sequence>
<protein>
    <submittedName>
        <fullName evidence="2">Uncharacterized protein</fullName>
    </submittedName>
</protein>
<dbReference type="EMBL" id="AP028920">
    <property type="protein sequence ID" value="BET00628.1"/>
    <property type="molecule type" value="Genomic_DNA"/>
</dbReference>
<accession>A0ABN7BCT4</accession>
<proteinExistence type="predicted"/>
<name>A0ABN7BCT4_9HEMI</name>
<feature type="region of interest" description="Disordered" evidence="1">
    <location>
        <begin position="147"/>
        <end position="166"/>
    </location>
</feature>
<evidence type="ECO:0000313" key="2">
    <source>
        <dbReference type="EMBL" id="BET00628.1"/>
    </source>
</evidence>
<organism evidence="2 3">
    <name type="scientific">Nesidiocoris tenuis</name>
    <dbReference type="NCBI Taxonomy" id="355587"/>
    <lineage>
        <taxon>Eukaryota</taxon>
        <taxon>Metazoa</taxon>
        <taxon>Ecdysozoa</taxon>
        <taxon>Arthropoda</taxon>
        <taxon>Hexapoda</taxon>
        <taxon>Insecta</taxon>
        <taxon>Pterygota</taxon>
        <taxon>Neoptera</taxon>
        <taxon>Paraneoptera</taxon>
        <taxon>Hemiptera</taxon>
        <taxon>Heteroptera</taxon>
        <taxon>Panheteroptera</taxon>
        <taxon>Cimicomorpha</taxon>
        <taxon>Miridae</taxon>
        <taxon>Dicyphina</taxon>
        <taxon>Nesidiocoris</taxon>
    </lineage>
</organism>
<evidence type="ECO:0000313" key="3">
    <source>
        <dbReference type="Proteomes" id="UP001307889"/>
    </source>
</evidence>